<proteinExistence type="predicted"/>
<organism evidence="1 2">
    <name type="scientific">Siminovitchia terrae</name>
    <name type="common">Bacillus terrae</name>
    <dbReference type="NCBI Taxonomy" id="1914933"/>
    <lineage>
        <taxon>Bacteria</taxon>
        <taxon>Bacillati</taxon>
        <taxon>Bacillota</taxon>
        <taxon>Bacilli</taxon>
        <taxon>Bacillales</taxon>
        <taxon>Bacillaceae</taxon>
        <taxon>Siminovitchia</taxon>
    </lineage>
</organism>
<dbReference type="AlphaFoldDB" id="A0A429X6C8"/>
<gene>
    <name evidence="1" type="ORF">D5F11_015140</name>
</gene>
<dbReference type="EMBL" id="QYTW02000015">
    <property type="protein sequence ID" value="RST58976.1"/>
    <property type="molecule type" value="Genomic_DNA"/>
</dbReference>
<reference evidence="1 2" key="1">
    <citation type="submission" date="2018-12" db="EMBL/GenBank/DDBJ databases">
        <authorList>
            <person name="Sun L."/>
            <person name="Chen Z."/>
        </authorList>
    </citation>
    <scope>NUCLEOTIDE SEQUENCE [LARGE SCALE GENOMIC DNA]</scope>
    <source>
        <strain evidence="1 2">LMG 29736</strain>
    </source>
</reference>
<dbReference type="Proteomes" id="UP000287296">
    <property type="component" value="Unassembled WGS sequence"/>
</dbReference>
<protein>
    <submittedName>
        <fullName evidence="1">Uncharacterized protein</fullName>
    </submittedName>
</protein>
<dbReference type="OrthoDB" id="2983640at2"/>
<evidence type="ECO:0000313" key="1">
    <source>
        <dbReference type="EMBL" id="RST58976.1"/>
    </source>
</evidence>
<comment type="caution">
    <text evidence="1">The sequence shown here is derived from an EMBL/GenBank/DDBJ whole genome shotgun (WGS) entry which is preliminary data.</text>
</comment>
<accession>A0A429X6C8</accession>
<dbReference type="RefSeq" id="WP_120116963.1">
    <property type="nucleotide sequence ID" value="NZ_BORI01000001.1"/>
</dbReference>
<name>A0A429X6C8_SIMTE</name>
<evidence type="ECO:0000313" key="2">
    <source>
        <dbReference type="Proteomes" id="UP000287296"/>
    </source>
</evidence>
<sequence>MVFHSVGGKPRLNKVKASVGYHRFLEEIYRAELDKIWAQIRQDAFDTINMKTGSAHELGKHEQNRFFF</sequence>